<evidence type="ECO:0000313" key="2">
    <source>
        <dbReference type="Proteomes" id="UP000789738"/>
    </source>
</evidence>
<gene>
    <name evidence="1" type="ORF">CNEO_42871</name>
</gene>
<accession>A0AA86MN48</accession>
<comment type="caution">
    <text evidence="1">The sequence shown here is derived from an EMBL/GenBank/DDBJ whole genome shotgun (WGS) entry which is preliminary data.</text>
</comment>
<dbReference type="AlphaFoldDB" id="A0AA86MN48"/>
<organism evidence="1 2">
    <name type="scientific">Clostridium neonatale</name>
    <dbReference type="NCBI Taxonomy" id="137838"/>
    <lineage>
        <taxon>Bacteria</taxon>
        <taxon>Bacillati</taxon>
        <taxon>Bacillota</taxon>
        <taxon>Clostridia</taxon>
        <taxon>Eubacteriales</taxon>
        <taxon>Clostridiaceae</taxon>
        <taxon>Clostridium</taxon>
    </lineage>
</organism>
<reference evidence="1" key="1">
    <citation type="submission" date="2021-10" db="EMBL/GenBank/DDBJ databases">
        <authorList>
            <person name="Mesa V."/>
        </authorList>
    </citation>
    <scope>NUCLEOTIDE SEQUENCE</scope>
    <source>
        <strain evidence="1">CC3_PB</strain>
    </source>
</reference>
<name>A0AA86MN48_9CLOT</name>
<proteinExistence type="predicted"/>
<evidence type="ECO:0000313" key="1">
    <source>
        <dbReference type="EMBL" id="CAG9707170.1"/>
    </source>
</evidence>
<dbReference type="EMBL" id="CAKJVE010000004">
    <property type="protein sequence ID" value="CAG9707170.1"/>
    <property type="molecule type" value="Genomic_DNA"/>
</dbReference>
<dbReference type="Proteomes" id="UP000789738">
    <property type="component" value="Unassembled WGS sequence"/>
</dbReference>
<protein>
    <submittedName>
        <fullName evidence="1">Uncharacterized protein</fullName>
    </submittedName>
</protein>
<sequence length="43" mass="4849">MAEAIPKNVCSQKTSFGQTILEQPLPKNLKAKISNTILRLFIY</sequence>